<organism evidence="1">
    <name type="scientific">Pseudomonas fluorescens</name>
    <dbReference type="NCBI Taxonomy" id="294"/>
    <lineage>
        <taxon>Bacteria</taxon>
        <taxon>Pseudomonadati</taxon>
        <taxon>Pseudomonadota</taxon>
        <taxon>Gammaproteobacteria</taxon>
        <taxon>Pseudomonadales</taxon>
        <taxon>Pseudomonadaceae</taxon>
        <taxon>Pseudomonas</taxon>
    </lineage>
</organism>
<comment type="caution">
    <text evidence="1">The sequence shown here is derived from an EMBL/GenBank/DDBJ whole genome shotgun (WGS) entry which is preliminary data.</text>
</comment>
<dbReference type="RefSeq" id="WP_046048646.1">
    <property type="nucleotide sequence ID" value="NZ_LACD01000029.1"/>
</dbReference>
<dbReference type="PATRIC" id="fig|294.131.peg.3588"/>
<reference evidence="1" key="1">
    <citation type="submission" date="2015-03" db="EMBL/GenBank/DDBJ databases">
        <title>Comparative genomics of Pseudomonas insights into diversity of traits involved in vanlence and defense.</title>
        <authorList>
            <person name="Qin Y."/>
        </authorList>
    </citation>
    <scope>NUCLEOTIDE SEQUENCE [LARGE SCALE GENOMIC DNA]</scope>
    <source>
        <strain evidence="1">C3</strain>
    </source>
</reference>
<accession>A0A0F4T3P8</accession>
<evidence type="ECO:0008006" key="2">
    <source>
        <dbReference type="Google" id="ProtNLM"/>
    </source>
</evidence>
<proteinExistence type="predicted"/>
<name>A0A0F4T3P8_PSEFL</name>
<dbReference type="Proteomes" id="UP000033500">
    <property type="component" value="Unassembled WGS sequence"/>
</dbReference>
<sequence>MNSKEQWRYTDLALVASLCVTPTIQAEDSAELAKKALNPVAAMYSLPVQYNWDQKLGSTGDGMHSVTNIQPVLPFNLNDDWNLISRTILPVIDQHGLAPNGAADKSGVGDVTQSFFFSPKKPTDTGWILGAGPAILIPTGSDELLSSDQWGLGPTAVALKQSNGWTRGILANHIWGLEGSPPDDKKKVNQTFLQPFLSYTTSTLTTWGVNTESTYNWQSREWSVPVNLTVTQLLKLGGQPLTVQAGPRYWLDSPEDGPQGWGFRVAVTLLFPR</sequence>
<gene>
    <name evidence="1" type="ORF">VC34_23320</name>
</gene>
<dbReference type="AlphaFoldDB" id="A0A0F4T3P8"/>
<evidence type="ECO:0000313" key="1">
    <source>
        <dbReference type="EMBL" id="KJZ39043.1"/>
    </source>
</evidence>
<protein>
    <recommendedName>
        <fullName evidence="2">Transporter</fullName>
    </recommendedName>
</protein>
<dbReference type="EMBL" id="LACD01000029">
    <property type="protein sequence ID" value="KJZ39043.1"/>
    <property type="molecule type" value="Genomic_DNA"/>
</dbReference>